<accession>A0ABS9K2S0</accession>
<dbReference type="Proteomes" id="UP001165384">
    <property type="component" value="Unassembled WGS sequence"/>
</dbReference>
<evidence type="ECO:0000313" key="2">
    <source>
        <dbReference type="EMBL" id="MCG2577457.1"/>
    </source>
</evidence>
<reference evidence="2" key="1">
    <citation type="submission" date="2022-01" db="EMBL/GenBank/DDBJ databases">
        <authorList>
            <person name="Jo J.-H."/>
            <person name="Im W.-T."/>
        </authorList>
    </citation>
    <scope>NUCLEOTIDE SEQUENCE</scope>
    <source>
        <strain evidence="2">XY25</strain>
    </source>
</reference>
<dbReference type="EMBL" id="JAKLTN010000002">
    <property type="protein sequence ID" value="MCG2577457.1"/>
    <property type="molecule type" value="Genomic_DNA"/>
</dbReference>
<name>A0ABS9K2S0_9RHOO</name>
<evidence type="ECO:0000313" key="3">
    <source>
        <dbReference type="Proteomes" id="UP001165384"/>
    </source>
</evidence>
<protein>
    <submittedName>
        <fullName evidence="2">Uncharacterized protein</fullName>
    </submittedName>
</protein>
<sequence>MNEETKHQPAPYRERGRDRRSRTGIEPPPFMTREGLVEVERRSPFDRRATWLREFSIDIPAVSH</sequence>
<feature type="compositionally biased region" description="Basic and acidic residues" evidence="1">
    <location>
        <begin position="1"/>
        <end position="23"/>
    </location>
</feature>
<organism evidence="2 3">
    <name type="scientific">Dechloromonas hankyongensis</name>
    <dbReference type="NCBI Taxonomy" id="2908002"/>
    <lineage>
        <taxon>Bacteria</taxon>
        <taxon>Pseudomonadati</taxon>
        <taxon>Pseudomonadota</taxon>
        <taxon>Betaproteobacteria</taxon>
        <taxon>Rhodocyclales</taxon>
        <taxon>Azonexaceae</taxon>
        <taxon>Dechloromonas</taxon>
    </lineage>
</organism>
<gene>
    <name evidence="2" type="ORF">LZ012_10675</name>
</gene>
<keyword evidence="3" id="KW-1185">Reference proteome</keyword>
<comment type="caution">
    <text evidence="2">The sequence shown here is derived from an EMBL/GenBank/DDBJ whole genome shotgun (WGS) entry which is preliminary data.</text>
</comment>
<dbReference type="RefSeq" id="WP_275710567.1">
    <property type="nucleotide sequence ID" value="NZ_JAKLTN010000002.1"/>
</dbReference>
<proteinExistence type="predicted"/>
<evidence type="ECO:0000256" key="1">
    <source>
        <dbReference type="SAM" id="MobiDB-lite"/>
    </source>
</evidence>
<feature type="region of interest" description="Disordered" evidence="1">
    <location>
        <begin position="1"/>
        <end position="34"/>
    </location>
</feature>